<organism evidence="2">
    <name type="scientific">freshwater metagenome</name>
    <dbReference type="NCBI Taxonomy" id="449393"/>
    <lineage>
        <taxon>unclassified sequences</taxon>
        <taxon>metagenomes</taxon>
        <taxon>ecological metagenomes</taxon>
    </lineage>
</organism>
<reference evidence="2" key="1">
    <citation type="submission" date="2020-05" db="EMBL/GenBank/DDBJ databases">
        <authorList>
            <person name="Chiriac C."/>
            <person name="Salcher M."/>
            <person name="Ghai R."/>
            <person name="Kavagutti S V."/>
        </authorList>
    </citation>
    <scope>NUCLEOTIDE SEQUENCE</scope>
</reference>
<evidence type="ECO:0000313" key="2">
    <source>
        <dbReference type="EMBL" id="CAB4638571.1"/>
    </source>
</evidence>
<name>A0A6J6JMD6_9ZZZZ</name>
<gene>
    <name evidence="1" type="ORF">UFOPK1755_00463</name>
    <name evidence="2" type="ORF">UFOPK2155_00352</name>
</gene>
<accession>A0A6J6JMD6</accession>
<protein>
    <submittedName>
        <fullName evidence="2">Unannotated protein</fullName>
    </submittedName>
</protein>
<dbReference type="EMBL" id="CAEZTX010000027">
    <property type="protein sequence ID" value="CAB4580343.1"/>
    <property type="molecule type" value="Genomic_DNA"/>
</dbReference>
<dbReference type="AlphaFoldDB" id="A0A6J6JMD6"/>
<evidence type="ECO:0000313" key="1">
    <source>
        <dbReference type="EMBL" id="CAB4580343.1"/>
    </source>
</evidence>
<dbReference type="SUPFAM" id="SSF49319">
    <property type="entry name" value="Actinoxanthin-like"/>
    <property type="match status" value="1"/>
</dbReference>
<proteinExistence type="predicted"/>
<sequence length="326" mass="33683">MKINIRRSAITIVVSALLTGFISAPLAQAETFAFSSSPLTNLNPAGATINGGFTKFPAGKGLYISQCVEPVAGARPAICSETVQVWVSDSGAPLTVKSTSAITIKPTATITGRSGSADCTKVSCGLFFQVDHLGRNDFSEDKFLPITFAAGTAAPALASDVITVTADEQVLTKNVGSNISYRKAIKIAITTQSGLTPEVISATPDCTYAAGVFTALKGSGVCALSVSTPGNATTAPTSANYPFFVGLGEQSIATFATSVKVGKRITLPAETTFGEKITYRTSSKKCQVSKGILKGIKKGSCVVTATAAGKVDLWKPLVRNISIPVK</sequence>
<dbReference type="InterPro" id="IPR027273">
    <property type="entry name" value="Neocarzinostatin-like"/>
</dbReference>
<dbReference type="Gene3D" id="2.60.40.230">
    <property type="entry name" value="Neocarzinostatin-like"/>
    <property type="match status" value="1"/>
</dbReference>
<dbReference type="EMBL" id="CAEZVX010000028">
    <property type="protein sequence ID" value="CAB4638571.1"/>
    <property type="molecule type" value="Genomic_DNA"/>
</dbReference>